<dbReference type="EMBL" id="NRSD01000011">
    <property type="protein sequence ID" value="MBK1645328.1"/>
    <property type="molecule type" value="Genomic_DNA"/>
</dbReference>
<feature type="domain" description="YjeF C-terminal" evidence="21">
    <location>
        <begin position="243"/>
        <end position="511"/>
    </location>
</feature>
<feature type="binding site" evidence="18">
    <location>
        <begin position="147"/>
        <end position="153"/>
    </location>
    <ligand>
        <name>(6S)-NADPHX</name>
        <dbReference type="ChEBI" id="CHEBI:64076"/>
    </ligand>
</feature>
<dbReference type="NCBIfam" id="TIGR00197">
    <property type="entry name" value="yjeF_nterm"/>
    <property type="match status" value="1"/>
</dbReference>
<evidence type="ECO:0000256" key="16">
    <source>
        <dbReference type="ARBA" id="ARBA00049209"/>
    </source>
</evidence>
<feature type="binding site" evidence="18">
    <location>
        <position position="81"/>
    </location>
    <ligand>
        <name>K(+)</name>
        <dbReference type="ChEBI" id="CHEBI:29103"/>
    </ligand>
</feature>
<name>A0A9X0WIT1_9GAMM</name>
<dbReference type="InterPro" id="IPR004443">
    <property type="entry name" value="YjeF_N_dom"/>
</dbReference>
<dbReference type="InterPro" id="IPR017953">
    <property type="entry name" value="Carbohydrate_kinase_pred_CS"/>
</dbReference>
<dbReference type="RefSeq" id="WP_200388131.1">
    <property type="nucleotide sequence ID" value="NZ_NRSD01000011.1"/>
</dbReference>
<feature type="binding site" evidence="17">
    <location>
        <position position="385"/>
    </location>
    <ligand>
        <name>(6S)-NADPHX</name>
        <dbReference type="ChEBI" id="CHEBI:64076"/>
    </ligand>
</feature>
<comment type="similarity">
    <text evidence="3 19">In the N-terminal section; belongs to the NnrE/AIBP family.</text>
</comment>
<dbReference type="PROSITE" id="PS51383">
    <property type="entry name" value="YJEF_C_3"/>
    <property type="match status" value="1"/>
</dbReference>
<dbReference type="GO" id="GO:0046496">
    <property type="term" value="P:nicotinamide nucleotide metabolic process"/>
    <property type="evidence" value="ECO:0007669"/>
    <property type="project" value="UniProtKB-UniRule"/>
</dbReference>
<keyword evidence="11 18" id="KW-0413">Isomerase</keyword>
<feature type="binding site" evidence="17">
    <location>
        <position position="453"/>
    </location>
    <ligand>
        <name>(6S)-NADPHX</name>
        <dbReference type="ChEBI" id="CHEBI:64076"/>
    </ligand>
</feature>
<evidence type="ECO:0000256" key="13">
    <source>
        <dbReference type="ARBA" id="ARBA00023268"/>
    </source>
</evidence>
<evidence type="ECO:0000256" key="2">
    <source>
        <dbReference type="ARBA" id="ARBA00000909"/>
    </source>
</evidence>
<comment type="caution">
    <text evidence="23">The sequence shown here is derived from an EMBL/GenBank/DDBJ whole genome shotgun (WGS) entry which is preliminary data.</text>
</comment>
<comment type="function">
    <text evidence="17">Catalyzes the dehydration of the S-form of NAD(P)HX at the expense of ADP, which is converted to AMP. Together with NAD(P)HX epimerase, which catalyzes the epimerization of the S- and R-forms, the enzyme allows the repair of both epimers of NAD(P)HX, a damaged form of NAD(P)H that is a result of enzymatic or heat-dependent hydration.</text>
</comment>
<evidence type="ECO:0000256" key="20">
    <source>
        <dbReference type="SAM" id="MobiDB-lite"/>
    </source>
</evidence>
<keyword evidence="13" id="KW-0511">Multifunctional enzyme</keyword>
<evidence type="ECO:0000256" key="12">
    <source>
        <dbReference type="ARBA" id="ARBA00023239"/>
    </source>
</evidence>
<evidence type="ECO:0000256" key="6">
    <source>
        <dbReference type="ARBA" id="ARBA00022741"/>
    </source>
</evidence>
<protein>
    <recommendedName>
        <fullName evidence="19">Bifunctional NAD(P)H-hydrate repair enzyme</fullName>
    </recommendedName>
    <alternativeName>
        <fullName evidence="19">Nicotinamide nucleotide repair protein</fullName>
    </alternativeName>
    <domain>
        <recommendedName>
            <fullName evidence="19">ADP-dependent (S)-NAD(P)H-hydrate dehydratase</fullName>
            <ecNumber evidence="19">4.2.1.136</ecNumber>
        </recommendedName>
        <alternativeName>
            <fullName evidence="19">ADP-dependent NAD(P)HX dehydratase</fullName>
        </alternativeName>
    </domain>
    <domain>
        <recommendedName>
            <fullName evidence="19">NAD(P)H-hydrate epimerase</fullName>
            <ecNumber evidence="19">5.1.99.6</ecNumber>
        </recommendedName>
    </domain>
</protein>
<feature type="binding site" evidence="18">
    <location>
        <position position="143"/>
    </location>
    <ligand>
        <name>K(+)</name>
        <dbReference type="ChEBI" id="CHEBI:29103"/>
    </ligand>
</feature>
<comment type="subunit">
    <text evidence="17">Homotetramer.</text>
</comment>
<dbReference type="Gene3D" id="3.40.1190.20">
    <property type="match status" value="1"/>
</dbReference>
<dbReference type="SUPFAM" id="SSF53613">
    <property type="entry name" value="Ribokinase-like"/>
    <property type="match status" value="1"/>
</dbReference>
<keyword evidence="5 18" id="KW-0479">Metal-binding</keyword>
<evidence type="ECO:0000313" key="23">
    <source>
        <dbReference type="EMBL" id="MBK1645328.1"/>
    </source>
</evidence>
<keyword evidence="8 17" id="KW-0521">NADP</keyword>
<proteinExistence type="inferred from homology"/>
<dbReference type="InterPro" id="IPR030677">
    <property type="entry name" value="Nnr"/>
</dbReference>
<evidence type="ECO:0000256" key="14">
    <source>
        <dbReference type="ARBA" id="ARBA00025153"/>
    </source>
</evidence>
<gene>
    <name evidence="18" type="primary">nnrE</name>
    <name evidence="17" type="synonym">nnrD</name>
    <name evidence="23" type="ORF">CKO25_11885</name>
</gene>
<dbReference type="GO" id="GO:0052855">
    <property type="term" value="F:ADP-dependent NAD(P)H-hydrate dehydratase activity"/>
    <property type="evidence" value="ECO:0007669"/>
    <property type="project" value="UniProtKB-UniRule"/>
</dbReference>
<feature type="binding site" evidence="17">
    <location>
        <position position="452"/>
    </location>
    <ligand>
        <name>AMP</name>
        <dbReference type="ChEBI" id="CHEBI:456215"/>
    </ligand>
</feature>
<dbReference type="HAMAP" id="MF_01965">
    <property type="entry name" value="NADHX_dehydratase"/>
    <property type="match status" value="1"/>
</dbReference>
<dbReference type="Proteomes" id="UP001138802">
    <property type="component" value="Unassembled WGS sequence"/>
</dbReference>
<dbReference type="NCBIfam" id="TIGR00196">
    <property type="entry name" value="yjeF_cterm"/>
    <property type="match status" value="1"/>
</dbReference>
<dbReference type="Gene3D" id="3.40.50.10260">
    <property type="entry name" value="YjeF N-terminal domain"/>
    <property type="match status" value="1"/>
</dbReference>
<comment type="similarity">
    <text evidence="4 19">In the C-terminal section; belongs to the NnrD/CARKD family.</text>
</comment>
<dbReference type="PANTHER" id="PTHR12592:SF0">
    <property type="entry name" value="ATP-DEPENDENT (S)-NAD(P)H-HYDRATE DEHYDRATASE"/>
    <property type="match status" value="1"/>
</dbReference>
<organism evidence="23 24">
    <name type="scientific">Thiocapsa imhoffii</name>
    <dbReference type="NCBI Taxonomy" id="382777"/>
    <lineage>
        <taxon>Bacteria</taxon>
        <taxon>Pseudomonadati</taxon>
        <taxon>Pseudomonadota</taxon>
        <taxon>Gammaproteobacteria</taxon>
        <taxon>Chromatiales</taxon>
        <taxon>Chromatiaceae</taxon>
        <taxon>Thiocapsa</taxon>
    </lineage>
</organism>
<dbReference type="InterPro" id="IPR036652">
    <property type="entry name" value="YjeF_N_dom_sf"/>
</dbReference>
<dbReference type="GO" id="GO:0110051">
    <property type="term" value="P:metabolite repair"/>
    <property type="evidence" value="ECO:0007669"/>
    <property type="project" value="TreeGrafter"/>
</dbReference>
<keyword evidence="7 17" id="KW-0067">ATP-binding</keyword>
<dbReference type="Pfam" id="PF01256">
    <property type="entry name" value="Carb_kinase"/>
    <property type="match status" value="1"/>
</dbReference>
<feature type="binding site" evidence="17">
    <location>
        <position position="278"/>
    </location>
    <ligand>
        <name>(6S)-NADPHX</name>
        <dbReference type="ChEBI" id="CHEBI:64076"/>
    </ligand>
</feature>
<comment type="catalytic activity">
    <reaction evidence="2 18 19">
        <text>(6R)-NADPHX = (6S)-NADPHX</text>
        <dbReference type="Rhea" id="RHEA:32227"/>
        <dbReference type="ChEBI" id="CHEBI:64076"/>
        <dbReference type="ChEBI" id="CHEBI:64077"/>
        <dbReference type="EC" id="5.1.99.6"/>
    </reaction>
</comment>
<evidence type="ECO:0000256" key="17">
    <source>
        <dbReference type="HAMAP-Rule" id="MF_01965"/>
    </source>
</evidence>
<evidence type="ECO:0000256" key="1">
    <source>
        <dbReference type="ARBA" id="ARBA00000013"/>
    </source>
</evidence>
<evidence type="ECO:0000259" key="22">
    <source>
        <dbReference type="PROSITE" id="PS51385"/>
    </source>
</evidence>
<comment type="catalytic activity">
    <reaction evidence="15 17 19">
        <text>(6S)-NADHX + ADP = AMP + phosphate + NADH + H(+)</text>
        <dbReference type="Rhea" id="RHEA:32223"/>
        <dbReference type="ChEBI" id="CHEBI:15378"/>
        <dbReference type="ChEBI" id="CHEBI:43474"/>
        <dbReference type="ChEBI" id="CHEBI:57945"/>
        <dbReference type="ChEBI" id="CHEBI:64074"/>
        <dbReference type="ChEBI" id="CHEBI:456215"/>
        <dbReference type="ChEBI" id="CHEBI:456216"/>
        <dbReference type="EC" id="4.2.1.136"/>
    </reaction>
</comment>
<feature type="binding site" evidence="17">
    <location>
        <begin position="422"/>
        <end position="426"/>
    </location>
    <ligand>
        <name>AMP</name>
        <dbReference type="ChEBI" id="CHEBI:456215"/>
    </ligand>
</feature>
<evidence type="ECO:0000256" key="4">
    <source>
        <dbReference type="ARBA" id="ARBA00009524"/>
    </source>
</evidence>
<feature type="region of interest" description="Disordered" evidence="20">
    <location>
        <begin position="1"/>
        <end position="21"/>
    </location>
</feature>
<feature type="binding site" evidence="17">
    <location>
        <position position="339"/>
    </location>
    <ligand>
        <name>(6S)-NADPHX</name>
        <dbReference type="ChEBI" id="CHEBI:64076"/>
    </ligand>
</feature>
<comment type="caution">
    <text evidence="18">Lacks conserved residue(s) required for the propagation of feature annotation.</text>
</comment>
<dbReference type="CDD" id="cd01171">
    <property type="entry name" value="YXKO-related"/>
    <property type="match status" value="1"/>
</dbReference>
<keyword evidence="24" id="KW-1185">Reference proteome</keyword>
<dbReference type="GO" id="GO:0005524">
    <property type="term" value="F:ATP binding"/>
    <property type="evidence" value="ECO:0007669"/>
    <property type="project" value="UniProtKB-UniRule"/>
</dbReference>
<evidence type="ECO:0000256" key="7">
    <source>
        <dbReference type="ARBA" id="ARBA00022840"/>
    </source>
</evidence>
<evidence type="ECO:0000256" key="3">
    <source>
        <dbReference type="ARBA" id="ARBA00006001"/>
    </source>
</evidence>
<comment type="catalytic activity">
    <reaction evidence="1 18 19">
        <text>(6R)-NADHX = (6S)-NADHX</text>
        <dbReference type="Rhea" id="RHEA:32215"/>
        <dbReference type="ChEBI" id="CHEBI:64074"/>
        <dbReference type="ChEBI" id="CHEBI:64075"/>
        <dbReference type="EC" id="5.1.99.6"/>
    </reaction>
</comment>
<dbReference type="InterPro" id="IPR029056">
    <property type="entry name" value="Ribokinase-like"/>
</dbReference>
<dbReference type="EC" id="4.2.1.136" evidence="19"/>
<dbReference type="AlphaFoldDB" id="A0A9X0WIT1"/>
<comment type="cofactor">
    <cofactor evidence="18 19">
        <name>K(+)</name>
        <dbReference type="ChEBI" id="CHEBI:29103"/>
    </cofactor>
    <text evidence="18 19">Binds 1 potassium ion per subunit.</text>
</comment>
<comment type="catalytic activity">
    <reaction evidence="16 17 19">
        <text>(6S)-NADPHX + ADP = AMP + phosphate + NADPH + H(+)</text>
        <dbReference type="Rhea" id="RHEA:32235"/>
        <dbReference type="ChEBI" id="CHEBI:15378"/>
        <dbReference type="ChEBI" id="CHEBI:43474"/>
        <dbReference type="ChEBI" id="CHEBI:57783"/>
        <dbReference type="ChEBI" id="CHEBI:64076"/>
        <dbReference type="ChEBI" id="CHEBI:456215"/>
        <dbReference type="ChEBI" id="CHEBI:456216"/>
        <dbReference type="EC" id="4.2.1.136"/>
    </reaction>
</comment>
<evidence type="ECO:0000256" key="5">
    <source>
        <dbReference type="ARBA" id="ARBA00022723"/>
    </source>
</evidence>
<evidence type="ECO:0000256" key="18">
    <source>
        <dbReference type="HAMAP-Rule" id="MF_01966"/>
    </source>
</evidence>
<feature type="binding site" evidence="18">
    <location>
        <begin position="80"/>
        <end position="84"/>
    </location>
    <ligand>
        <name>(6S)-NADPHX</name>
        <dbReference type="ChEBI" id="CHEBI:64076"/>
    </ligand>
</feature>
<dbReference type="GO" id="GO:0052856">
    <property type="term" value="F:NAD(P)HX epimerase activity"/>
    <property type="evidence" value="ECO:0007669"/>
    <property type="project" value="UniProtKB-UniRule"/>
</dbReference>
<evidence type="ECO:0000256" key="15">
    <source>
        <dbReference type="ARBA" id="ARBA00048238"/>
    </source>
</evidence>
<keyword evidence="12 17" id="KW-0456">Lyase</keyword>
<dbReference type="PROSITE" id="PS51385">
    <property type="entry name" value="YJEF_N"/>
    <property type="match status" value="1"/>
</dbReference>
<dbReference type="InterPro" id="IPR000631">
    <property type="entry name" value="CARKD"/>
</dbReference>
<evidence type="ECO:0000256" key="8">
    <source>
        <dbReference type="ARBA" id="ARBA00022857"/>
    </source>
</evidence>
<feature type="domain" description="YjeF N-terminal" evidence="22">
    <location>
        <begin position="32"/>
        <end position="233"/>
    </location>
</feature>
<dbReference type="HAMAP" id="MF_01966">
    <property type="entry name" value="NADHX_epimerase"/>
    <property type="match status" value="1"/>
</dbReference>
<dbReference type="PIRSF" id="PIRSF017184">
    <property type="entry name" value="Nnr"/>
    <property type="match status" value="1"/>
</dbReference>
<evidence type="ECO:0000256" key="10">
    <source>
        <dbReference type="ARBA" id="ARBA00023027"/>
    </source>
</evidence>
<dbReference type="PANTHER" id="PTHR12592">
    <property type="entry name" value="ATP-DEPENDENT (S)-NAD(P)H-HYDRATE DEHYDRATASE FAMILY MEMBER"/>
    <property type="match status" value="1"/>
</dbReference>
<sequence>MPTGPESPSPTRHRPMPERDRLPHALYRAEQVRHLDRRAIDHHGLPGLTLMERAGTEAYRLLRTRWPHARRLVVLVGTGNNGGDGLVIARLAQADGLNVRVLRFGDPARMRGDAATNHQRWLDSAGRSEPFTSTPRHADVLVDAVLGTGLERPLTGHWVTAFAAINAGSTPVMAVDMPSGLDADTGRVMGAALRAAVTVSFIGLKQGLFIGAGPEYAGDIHFRALGIPAVVYASEVASARRIDWHQQGSRLGRRPRTAHKGDFGQVLVIGGAPGMSGAVLLAGTAALRAGAGRVTLATHPAHAAYLNVARPELMVAGVAGVADLEPLLARCDVVAIGPGLGQTDWARELWQRVNRLDQPLVVDADALNLLAQAPLARADWVLTPHPGEAARLLGSATARIEQDRPAAVRALQARYGGVVCLKGAGTLVQGESPRPFAVCSDGNPGMATAGTGDLLTGIIAALRAQGLDAEEAAAAGVCLHAAAGDWAARAGERGLIAGDLLAAIRWVANHDARASAPSAGHSSPDGI</sequence>
<evidence type="ECO:0000256" key="11">
    <source>
        <dbReference type="ARBA" id="ARBA00023235"/>
    </source>
</evidence>
<keyword evidence="9 18" id="KW-0630">Potassium</keyword>
<dbReference type="EC" id="5.1.99.6" evidence="19"/>
<evidence type="ECO:0000259" key="21">
    <source>
        <dbReference type="PROSITE" id="PS51383"/>
    </source>
</evidence>
<feature type="binding site" evidence="18">
    <location>
        <position position="179"/>
    </location>
    <ligand>
        <name>K(+)</name>
        <dbReference type="ChEBI" id="CHEBI:29103"/>
    </ligand>
</feature>
<dbReference type="Pfam" id="PF03853">
    <property type="entry name" value="YjeF_N"/>
    <property type="match status" value="1"/>
</dbReference>
<keyword evidence="6 17" id="KW-0547">Nucleotide-binding</keyword>
<dbReference type="GO" id="GO:0046872">
    <property type="term" value="F:metal ion binding"/>
    <property type="evidence" value="ECO:0007669"/>
    <property type="project" value="UniProtKB-UniRule"/>
</dbReference>
<comment type="similarity">
    <text evidence="18">Belongs to the NnrE/AIBP family.</text>
</comment>
<comment type="function">
    <text evidence="18">Catalyzes the epimerization of the S- and R-forms of NAD(P)HX, a damaged form of NAD(P)H that is a result of enzymatic or heat-dependent hydration. This is a prerequisite for the S-specific NAD(P)H-hydrate dehydratase to allow the repair of both epimers of NAD(P)HX.</text>
</comment>
<reference evidence="23 24" key="1">
    <citation type="journal article" date="2020" name="Microorganisms">
        <title>Osmotic Adaptation and Compatible Solute Biosynthesis of Phototrophic Bacteria as Revealed from Genome Analyses.</title>
        <authorList>
            <person name="Imhoff J.F."/>
            <person name="Rahn T."/>
            <person name="Kunzel S."/>
            <person name="Keller A."/>
            <person name="Neulinger S.C."/>
        </authorList>
    </citation>
    <scope>NUCLEOTIDE SEQUENCE [LARGE SCALE GENOMIC DNA]</scope>
    <source>
        <strain evidence="23 24">DSM 21303</strain>
    </source>
</reference>
<dbReference type="SUPFAM" id="SSF64153">
    <property type="entry name" value="YjeF N-terminal domain-like"/>
    <property type="match status" value="1"/>
</dbReference>
<dbReference type="PROSITE" id="PS01049">
    <property type="entry name" value="YJEF_C_1"/>
    <property type="match status" value="1"/>
</dbReference>
<comment type="similarity">
    <text evidence="17">Belongs to the NnrD/CARKD family.</text>
</comment>
<evidence type="ECO:0000256" key="9">
    <source>
        <dbReference type="ARBA" id="ARBA00022958"/>
    </source>
</evidence>
<evidence type="ECO:0000256" key="19">
    <source>
        <dbReference type="PIRNR" id="PIRNR017184"/>
    </source>
</evidence>
<evidence type="ECO:0000313" key="24">
    <source>
        <dbReference type="Proteomes" id="UP001138802"/>
    </source>
</evidence>
<feature type="binding site" evidence="18">
    <location>
        <position position="176"/>
    </location>
    <ligand>
        <name>(6S)-NADPHX</name>
        <dbReference type="ChEBI" id="CHEBI:64076"/>
    </ligand>
</feature>
<accession>A0A9X0WIT1</accession>
<comment type="cofactor">
    <cofactor evidence="17">
        <name>Mg(2+)</name>
        <dbReference type="ChEBI" id="CHEBI:18420"/>
    </cofactor>
</comment>
<keyword evidence="10 17" id="KW-0520">NAD</keyword>
<comment type="function">
    <text evidence="14 19">Bifunctional enzyme that catalyzes the epimerization of the S- and R-forms of NAD(P)HX and the dehydration of the S-form of NAD(P)HX at the expense of ADP, which is converted to AMP. This allows the repair of both epimers of NAD(P)HX, a damaged form of NAD(P)H that is a result of enzymatic or heat-dependent hydration.</text>
</comment>